<dbReference type="PANTHER" id="PTHR22847">
    <property type="entry name" value="WD40 REPEAT PROTEIN"/>
    <property type="match status" value="1"/>
</dbReference>
<reference evidence="5" key="1">
    <citation type="submission" date="2022-07" db="EMBL/GenBank/DDBJ databases">
        <title>Genome Sequence of Physisporinus lineatus.</title>
        <authorList>
            <person name="Buettner E."/>
        </authorList>
    </citation>
    <scope>NUCLEOTIDE SEQUENCE</scope>
    <source>
        <strain evidence="5">VT162</strain>
    </source>
</reference>
<evidence type="ECO:0000313" key="6">
    <source>
        <dbReference type="Proteomes" id="UP001212997"/>
    </source>
</evidence>
<dbReference type="SUPFAM" id="SSF50978">
    <property type="entry name" value="WD40 repeat-like"/>
    <property type="match status" value="1"/>
</dbReference>
<name>A0AAD5V2Z7_9APHY</name>
<keyword evidence="6" id="KW-1185">Reference proteome</keyword>
<evidence type="ECO:0000256" key="1">
    <source>
        <dbReference type="ARBA" id="ARBA00022574"/>
    </source>
</evidence>
<dbReference type="PROSITE" id="PS50082">
    <property type="entry name" value="WD_REPEATS_2"/>
    <property type="match status" value="5"/>
</dbReference>
<evidence type="ECO:0000256" key="4">
    <source>
        <dbReference type="SAM" id="MobiDB-lite"/>
    </source>
</evidence>
<feature type="repeat" description="WD" evidence="3">
    <location>
        <begin position="742"/>
        <end position="775"/>
    </location>
</feature>
<evidence type="ECO:0000313" key="5">
    <source>
        <dbReference type="EMBL" id="KAJ3483487.1"/>
    </source>
</evidence>
<dbReference type="Pfam" id="PF00400">
    <property type="entry name" value="WD40"/>
    <property type="match status" value="6"/>
</dbReference>
<dbReference type="InterPro" id="IPR036322">
    <property type="entry name" value="WD40_repeat_dom_sf"/>
</dbReference>
<evidence type="ECO:0000256" key="2">
    <source>
        <dbReference type="ARBA" id="ARBA00022737"/>
    </source>
</evidence>
<keyword evidence="1 3" id="KW-0853">WD repeat</keyword>
<feature type="repeat" description="WD" evidence="3">
    <location>
        <begin position="529"/>
        <end position="562"/>
    </location>
</feature>
<feature type="region of interest" description="Disordered" evidence="4">
    <location>
        <begin position="397"/>
        <end position="419"/>
    </location>
</feature>
<feature type="repeat" description="WD" evidence="3">
    <location>
        <begin position="487"/>
        <end position="528"/>
    </location>
</feature>
<dbReference type="PROSITE" id="PS00678">
    <property type="entry name" value="WD_REPEATS_1"/>
    <property type="match status" value="1"/>
</dbReference>
<gene>
    <name evidence="5" type="ORF">NLI96_g6280</name>
</gene>
<evidence type="ECO:0008006" key="7">
    <source>
        <dbReference type="Google" id="ProtNLM"/>
    </source>
</evidence>
<feature type="region of interest" description="Disordered" evidence="4">
    <location>
        <begin position="289"/>
        <end position="320"/>
    </location>
</feature>
<dbReference type="Proteomes" id="UP001212997">
    <property type="component" value="Unassembled WGS sequence"/>
</dbReference>
<dbReference type="SMART" id="SM00320">
    <property type="entry name" value="WD40"/>
    <property type="match status" value="7"/>
</dbReference>
<protein>
    <recommendedName>
        <fullName evidence="7">WD40 repeat-like protein</fullName>
    </recommendedName>
</protein>
<dbReference type="InterPro" id="IPR001680">
    <property type="entry name" value="WD40_rpt"/>
</dbReference>
<dbReference type="GO" id="GO:1990234">
    <property type="term" value="C:transferase complex"/>
    <property type="evidence" value="ECO:0007669"/>
    <property type="project" value="UniProtKB-ARBA"/>
</dbReference>
<feature type="compositionally biased region" description="Low complexity" evidence="4">
    <location>
        <begin position="295"/>
        <end position="310"/>
    </location>
</feature>
<feature type="compositionally biased region" description="Polar residues" evidence="4">
    <location>
        <begin position="397"/>
        <end position="413"/>
    </location>
</feature>
<dbReference type="EMBL" id="JANAWD010000226">
    <property type="protein sequence ID" value="KAJ3483487.1"/>
    <property type="molecule type" value="Genomic_DNA"/>
</dbReference>
<dbReference type="Gene3D" id="2.130.10.10">
    <property type="entry name" value="YVTN repeat-like/Quinoprotein amine dehydrogenase"/>
    <property type="match status" value="2"/>
</dbReference>
<dbReference type="AlphaFoldDB" id="A0AAD5V2Z7"/>
<sequence length="782" mass="85422">MPHITHDAEIYAQELSHRGHGRPMWSPEIPANGVKLGDVGLILKERGAFFLLFNVLAGEQERNKNGVPLGFTPLKIHEALNFHQEDFIQNGFIGSTSVKSKKGDAAATGGLPVVGGGVSYTYNQNAERGALLYITDSADTDAILPNKVCARYMDQHYDSWCRFAERLCYELDARKMEGPILINGIARTSGWAVAAWSFRTCNQEVTVQFNALETADAAVSFSFSNECWATPAHRSGPKRDPRKANKRNKDQTVFLDRYQLKRRNLFFVQSTTITTKGEESPYREIHFIGPRNSASQGSQGDSGSQGEGDQLATDNHNERPIDPVEKLLDYILEHSEADRAIACEGDLRDVLGIGPDEEFPGDIKTELERISPIIDTFGNNAATLSIEDIVFRSHASRGQGSTTTMDTGRQPSSAVADDDSGTLTIGTTVVARRTIRWPHTSFVEHGVDTGVPCNPAISSDGRLLAAGYEDTIVRLFDMNKGLLSSTYTDQEDTIRCVAFSPDSSFLVSGSARGSIIVWNIQSGAMFKSLEGLESDISSLAISPDGEDIVAGSTDSTIGFWKLGGEGNTRPFAKVEGNLMAVQDVVYTPNGSHLVSYEGDIGQVCSRDGTPVSQMKGHERPIHSLDVSRGKQDHRAVTGSEDHTARVWKVETGEELVTIRYHQKSVSSARFISEDKRIVCGSYDTTISIHDSYSGELYSVLTGHVSFVESVAYFPRGGIIASGARDGIVLLWDAKTGEQIAELNCHFDRVTSIQVLPDNEHIITCSDDGTIRALNVVDVVRVS</sequence>
<dbReference type="PANTHER" id="PTHR22847:SF637">
    <property type="entry name" value="WD REPEAT DOMAIN 5B"/>
    <property type="match status" value="1"/>
</dbReference>
<dbReference type="CDD" id="cd00200">
    <property type="entry name" value="WD40"/>
    <property type="match status" value="1"/>
</dbReference>
<proteinExistence type="predicted"/>
<comment type="caution">
    <text evidence="5">The sequence shown here is derived from an EMBL/GenBank/DDBJ whole genome shotgun (WGS) entry which is preliminary data.</text>
</comment>
<dbReference type="InterPro" id="IPR019775">
    <property type="entry name" value="WD40_repeat_CS"/>
</dbReference>
<dbReference type="InterPro" id="IPR015943">
    <property type="entry name" value="WD40/YVTN_repeat-like_dom_sf"/>
</dbReference>
<organism evidence="5 6">
    <name type="scientific">Meripilus lineatus</name>
    <dbReference type="NCBI Taxonomy" id="2056292"/>
    <lineage>
        <taxon>Eukaryota</taxon>
        <taxon>Fungi</taxon>
        <taxon>Dikarya</taxon>
        <taxon>Basidiomycota</taxon>
        <taxon>Agaricomycotina</taxon>
        <taxon>Agaricomycetes</taxon>
        <taxon>Polyporales</taxon>
        <taxon>Meripilaceae</taxon>
        <taxon>Meripilus</taxon>
    </lineage>
</organism>
<dbReference type="PROSITE" id="PS50294">
    <property type="entry name" value="WD_REPEATS_REGION"/>
    <property type="match status" value="4"/>
</dbReference>
<feature type="repeat" description="WD" evidence="3">
    <location>
        <begin position="700"/>
        <end position="741"/>
    </location>
</feature>
<feature type="repeat" description="WD" evidence="3">
    <location>
        <begin position="614"/>
        <end position="657"/>
    </location>
</feature>
<evidence type="ECO:0000256" key="3">
    <source>
        <dbReference type="PROSITE-ProRule" id="PRU00221"/>
    </source>
</evidence>
<accession>A0AAD5V2Z7</accession>
<keyword evidence="2" id="KW-0677">Repeat</keyword>